<sequence length="49" mass="5744">MAAQAELQVQLKLVLSSCETLIWSLMPCLFLPRLRWSRTQLWQHSMSVI</sequence>
<keyword evidence="2" id="KW-1185">Reference proteome</keyword>
<reference evidence="1 2" key="1">
    <citation type="submission" date="2018-10" db="EMBL/GenBank/DDBJ databases">
        <title>Improved assembly of the deer mouse Peromyscus maniculatus genome.</title>
        <authorList>
            <person name="Lassance J.-M."/>
            <person name="Hoekstra H.E."/>
        </authorList>
    </citation>
    <scope>NUCLEOTIDE SEQUENCE [LARGE SCALE GENOMIC DNA]</scope>
</reference>
<evidence type="ECO:0000313" key="2">
    <source>
        <dbReference type="Proteomes" id="UP000694547"/>
    </source>
</evidence>
<reference evidence="1" key="2">
    <citation type="submission" date="2025-08" db="UniProtKB">
        <authorList>
            <consortium name="Ensembl"/>
        </authorList>
    </citation>
    <scope>IDENTIFICATION</scope>
</reference>
<dbReference type="AlphaFoldDB" id="A0A8C8UAY2"/>
<protein>
    <submittedName>
        <fullName evidence="1">Uncharacterized protein</fullName>
    </submittedName>
</protein>
<reference evidence="1" key="3">
    <citation type="submission" date="2025-09" db="UniProtKB">
        <authorList>
            <consortium name="Ensembl"/>
        </authorList>
    </citation>
    <scope>IDENTIFICATION</scope>
</reference>
<dbReference type="GeneTree" id="ENSGT01000000214719"/>
<proteinExistence type="predicted"/>
<organism evidence="1 2">
    <name type="scientific">Peromyscus maniculatus bairdii</name>
    <name type="common">Prairie deer mouse</name>
    <dbReference type="NCBI Taxonomy" id="230844"/>
    <lineage>
        <taxon>Eukaryota</taxon>
        <taxon>Metazoa</taxon>
        <taxon>Chordata</taxon>
        <taxon>Craniata</taxon>
        <taxon>Vertebrata</taxon>
        <taxon>Euteleostomi</taxon>
        <taxon>Mammalia</taxon>
        <taxon>Eutheria</taxon>
        <taxon>Euarchontoglires</taxon>
        <taxon>Glires</taxon>
        <taxon>Rodentia</taxon>
        <taxon>Myomorpha</taxon>
        <taxon>Muroidea</taxon>
        <taxon>Cricetidae</taxon>
        <taxon>Neotominae</taxon>
        <taxon>Peromyscus</taxon>
    </lineage>
</organism>
<dbReference type="Proteomes" id="UP000694547">
    <property type="component" value="Chromosome 7"/>
</dbReference>
<dbReference type="Ensembl" id="ENSPEMT00000036856.1">
    <property type="protein sequence ID" value="ENSPEMP00000032533.1"/>
    <property type="gene ID" value="ENSPEMG00000028980.1"/>
</dbReference>
<name>A0A8C8UAY2_PERMB</name>
<accession>A0A8C8UAY2</accession>
<evidence type="ECO:0000313" key="1">
    <source>
        <dbReference type="Ensembl" id="ENSPEMP00000032533.1"/>
    </source>
</evidence>